<gene>
    <name evidence="2" type="ORF">OHA22_20425</name>
</gene>
<dbReference type="EMBL" id="CP108222">
    <property type="protein sequence ID" value="WTT17737.1"/>
    <property type="molecule type" value="Genomic_DNA"/>
</dbReference>
<feature type="compositionally biased region" description="Basic and acidic residues" evidence="1">
    <location>
        <begin position="1"/>
        <end position="12"/>
    </location>
</feature>
<sequence>MFPQEPPERTRLPEASAQQCRRTAEDLLGLSDADVPRAIAWGLLAVAGELHEIRKQLSRKR</sequence>
<organism evidence="2">
    <name type="scientific">Streptomyces sp. NBC_00093</name>
    <dbReference type="NCBI Taxonomy" id="2975649"/>
    <lineage>
        <taxon>Bacteria</taxon>
        <taxon>Bacillati</taxon>
        <taxon>Actinomycetota</taxon>
        <taxon>Actinomycetes</taxon>
        <taxon>Kitasatosporales</taxon>
        <taxon>Streptomycetaceae</taxon>
        <taxon>Streptomyces</taxon>
    </lineage>
</organism>
<evidence type="ECO:0000256" key="1">
    <source>
        <dbReference type="SAM" id="MobiDB-lite"/>
    </source>
</evidence>
<accession>A0AAU2A0H6</accession>
<protein>
    <submittedName>
        <fullName evidence="2">Uncharacterized protein</fullName>
    </submittedName>
</protein>
<evidence type="ECO:0000313" key="2">
    <source>
        <dbReference type="EMBL" id="WTT17737.1"/>
    </source>
</evidence>
<proteinExistence type="predicted"/>
<dbReference type="AlphaFoldDB" id="A0AAU2A0H6"/>
<feature type="region of interest" description="Disordered" evidence="1">
    <location>
        <begin position="1"/>
        <end position="20"/>
    </location>
</feature>
<name>A0AAU2A0H6_9ACTN</name>
<reference evidence="2" key="1">
    <citation type="submission" date="2022-10" db="EMBL/GenBank/DDBJ databases">
        <title>The complete genomes of actinobacterial strains from the NBC collection.</title>
        <authorList>
            <person name="Joergensen T.S."/>
            <person name="Alvarez Arevalo M."/>
            <person name="Sterndorff E.B."/>
            <person name="Faurdal D."/>
            <person name="Vuksanovic O."/>
            <person name="Mourched A.-S."/>
            <person name="Charusanti P."/>
            <person name="Shaw S."/>
            <person name="Blin K."/>
            <person name="Weber T."/>
        </authorList>
    </citation>
    <scope>NUCLEOTIDE SEQUENCE</scope>
    <source>
        <strain evidence="2">NBC_00093</strain>
    </source>
</reference>